<dbReference type="RefSeq" id="WP_144323146.1">
    <property type="nucleotide sequence ID" value="NZ_CP040916.1"/>
</dbReference>
<gene>
    <name evidence="1" type="ORF">FH965_39835</name>
</gene>
<reference evidence="1 2" key="1">
    <citation type="journal article" date="2019" name="J. Ind. Microbiol. Biotechnol.">
        <title>The complete genomic sequence of Streptomyces spectabilis NRRL-2792 and identification of secondary metabolite biosynthetic gene clusters.</title>
        <authorList>
            <person name="Sinha A."/>
            <person name="Phillips-Salemka S."/>
            <person name="Niraula T.A."/>
            <person name="Short K.A."/>
            <person name="Niraula N.P."/>
        </authorList>
    </citation>
    <scope>NUCLEOTIDE SEQUENCE [LARGE SCALE GENOMIC DNA]</scope>
    <source>
        <strain evidence="1 2">NRRL 2792</strain>
    </source>
</reference>
<dbReference type="AlphaFoldDB" id="A0A516RJV0"/>
<organism evidence="1 2">
    <name type="scientific">Streptomyces spectabilis</name>
    <dbReference type="NCBI Taxonomy" id="68270"/>
    <lineage>
        <taxon>Bacteria</taxon>
        <taxon>Bacillati</taxon>
        <taxon>Actinomycetota</taxon>
        <taxon>Actinomycetes</taxon>
        <taxon>Kitasatosporales</taxon>
        <taxon>Streptomycetaceae</taxon>
        <taxon>Streptomyces</taxon>
    </lineage>
</organism>
<name>A0A516RJV0_STRST</name>
<proteinExistence type="predicted"/>
<sequence length="136" mass="15084">MDDEAMFVRTQSLPQTSQRPMTVRVHTPIGSVVVLWGGAPQEADGQHLVEWTVDDDVHWGQNTRLASSVEAELRQEGDRVIMRGLLHLTEDGAAHLQMGPWSVLFDLATPIPSGLDECWVEINVGSESVTLHPYQT</sequence>
<dbReference type="Proteomes" id="UP000316806">
    <property type="component" value="Chromosome"/>
</dbReference>
<accession>A0A516RJV0</accession>
<protein>
    <submittedName>
        <fullName evidence="1">Uncharacterized protein</fullName>
    </submittedName>
</protein>
<dbReference type="EMBL" id="CP040916">
    <property type="protein sequence ID" value="QDQ15946.1"/>
    <property type="molecule type" value="Genomic_DNA"/>
</dbReference>
<evidence type="ECO:0000313" key="2">
    <source>
        <dbReference type="Proteomes" id="UP000316806"/>
    </source>
</evidence>
<evidence type="ECO:0000313" key="1">
    <source>
        <dbReference type="EMBL" id="QDQ15946.1"/>
    </source>
</evidence>